<sequence>VGSLVPLDSYVPGHPVDDDPSLLHFSLSFHSQRDPAAGHPVHQTPVGVGDHIVFSKRLKQPGQSPSTSTSTLPAFVSGKYGASPSSLSFTFALSSVGLKSLRGFPGREDRPLSVEHLQTNEIIHGKPGGQGLFSPLYSTLPALALSLVQLRFKNLDSEPLPPETPLRQTACVHRSAKQTLHQVGELLKHAKEVVKTLNKKFREQNGLAKGLTKARKQKMEHADPWIASRSHYISNDWSRCRSELRAGVDAVVSSAPSLAYLLSDPRATKPTLRFLADSGRFNSLYSPPPDDPTAAGTVLKIPKAQTLCQHDLFSNEDTEDSDTGPAASRLCRQFPPEHRSVQLDNILNYMEKETKSGMTRQVQNKARGFSEPSVSPRVRDIVHE</sequence>
<gene>
    <name evidence="2" type="ORF">C6P46_003228</name>
</gene>
<dbReference type="AlphaFoldDB" id="A0A9P6VTA3"/>
<dbReference type="EMBL" id="PUHQ01000255">
    <property type="protein sequence ID" value="KAG0653246.1"/>
    <property type="molecule type" value="Genomic_DNA"/>
</dbReference>
<name>A0A9P6VTA3_RHOMI</name>
<evidence type="ECO:0000313" key="2">
    <source>
        <dbReference type="EMBL" id="KAG0653246.1"/>
    </source>
</evidence>
<feature type="region of interest" description="Disordered" evidence="1">
    <location>
        <begin position="357"/>
        <end position="384"/>
    </location>
</feature>
<accession>A0A9P6VTA3</accession>
<evidence type="ECO:0000313" key="3">
    <source>
        <dbReference type="Proteomes" id="UP000777482"/>
    </source>
</evidence>
<organism evidence="2 3">
    <name type="scientific">Rhodotorula mucilaginosa</name>
    <name type="common">Yeast</name>
    <name type="synonym">Rhodotorula rubra</name>
    <dbReference type="NCBI Taxonomy" id="5537"/>
    <lineage>
        <taxon>Eukaryota</taxon>
        <taxon>Fungi</taxon>
        <taxon>Dikarya</taxon>
        <taxon>Basidiomycota</taxon>
        <taxon>Pucciniomycotina</taxon>
        <taxon>Microbotryomycetes</taxon>
        <taxon>Sporidiobolales</taxon>
        <taxon>Sporidiobolaceae</taxon>
        <taxon>Rhodotorula</taxon>
    </lineage>
</organism>
<proteinExistence type="predicted"/>
<dbReference type="Proteomes" id="UP000777482">
    <property type="component" value="Unassembled WGS sequence"/>
</dbReference>
<evidence type="ECO:0000256" key="1">
    <source>
        <dbReference type="SAM" id="MobiDB-lite"/>
    </source>
</evidence>
<feature type="non-terminal residue" evidence="2">
    <location>
        <position position="1"/>
    </location>
</feature>
<comment type="caution">
    <text evidence="2">The sequence shown here is derived from an EMBL/GenBank/DDBJ whole genome shotgun (WGS) entry which is preliminary data.</text>
</comment>
<protein>
    <submittedName>
        <fullName evidence="2">Uncharacterized protein</fullName>
    </submittedName>
</protein>
<dbReference type="OrthoDB" id="3044497at2759"/>
<reference evidence="2 3" key="1">
    <citation type="submission" date="2020-11" db="EMBL/GenBank/DDBJ databases">
        <title>Kefir isolates.</title>
        <authorList>
            <person name="Marcisauskas S."/>
            <person name="Kim Y."/>
            <person name="Blasche S."/>
        </authorList>
    </citation>
    <scope>NUCLEOTIDE SEQUENCE [LARGE SCALE GENOMIC DNA]</scope>
    <source>
        <strain evidence="2 3">KR</strain>
    </source>
</reference>
<keyword evidence="3" id="KW-1185">Reference proteome</keyword>